<accession>A0A382S233</accession>
<dbReference type="EMBL" id="UINC01125446">
    <property type="protein sequence ID" value="SVD03277.1"/>
    <property type="molecule type" value="Genomic_DNA"/>
</dbReference>
<evidence type="ECO:0000313" key="1">
    <source>
        <dbReference type="EMBL" id="SVD03277.1"/>
    </source>
</evidence>
<sequence length="32" mass="3700">MIATGRFDMEIELMEARDEEPASMVQRKAEQS</sequence>
<reference evidence="1" key="1">
    <citation type="submission" date="2018-05" db="EMBL/GenBank/DDBJ databases">
        <authorList>
            <person name="Lanie J.A."/>
            <person name="Ng W.-L."/>
            <person name="Kazmierczak K.M."/>
            <person name="Andrzejewski T.M."/>
            <person name="Davidsen T.M."/>
            <person name="Wayne K.J."/>
            <person name="Tettelin H."/>
            <person name="Glass J.I."/>
            <person name="Rusch D."/>
            <person name="Podicherti R."/>
            <person name="Tsui H.-C.T."/>
            <person name="Winkler M.E."/>
        </authorList>
    </citation>
    <scope>NUCLEOTIDE SEQUENCE</scope>
</reference>
<organism evidence="1">
    <name type="scientific">marine metagenome</name>
    <dbReference type="NCBI Taxonomy" id="408172"/>
    <lineage>
        <taxon>unclassified sequences</taxon>
        <taxon>metagenomes</taxon>
        <taxon>ecological metagenomes</taxon>
    </lineage>
</organism>
<gene>
    <name evidence="1" type="ORF">METZ01_LOCUS356131</name>
</gene>
<protein>
    <submittedName>
        <fullName evidence="1">Uncharacterized protein</fullName>
    </submittedName>
</protein>
<dbReference type="AlphaFoldDB" id="A0A382S233"/>
<proteinExistence type="predicted"/>
<name>A0A382S233_9ZZZZ</name>